<dbReference type="RefSeq" id="XP_005648592.1">
    <property type="nucleotide sequence ID" value="XM_005648535.1"/>
</dbReference>
<name>I0Z079_COCSC</name>
<evidence type="ECO:0000313" key="2">
    <source>
        <dbReference type="EMBL" id="EIE24048.1"/>
    </source>
</evidence>
<dbReference type="STRING" id="574566.I0Z079"/>
<dbReference type="PANTHER" id="PTHR13464:SF0">
    <property type="entry name" value="SAP30-BINDING PROTEIN"/>
    <property type="match status" value="1"/>
</dbReference>
<comment type="caution">
    <text evidence="2">The sequence shown here is derived from an EMBL/GenBank/DDBJ whole genome shotgun (WGS) entry which is preliminary data.</text>
</comment>
<dbReference type="GO" id="GO:0006355">
    <property type="term" value="P:regulation of DNA-templated transcription"/>
    <property type="evidence" value="ECO:0007669"/>
    <property type="project" value="InterPro"/>
</dbReference>
<evidence type="ECO:0000313" key="3">
    <source>
        <dbReference type="Proteomes" id="UP000007264"/>
    </source>
</evidence>
<dbReference type="AlphaFoldDB" id="I0Z079"/>
<evidence type="ECO:0000256" key="1">
    <source>
        <dbReference type="SAM" id="MobiDB-lite"/>
    </source>
</evidence>
<gene>
    <name evidence="2" type="ORF">COCSUDRAFT_32953</name>
</gene>
<dbReference type="OrthoDB" id="530175at2759"/>
<dbReference type="GO" id="GO:0005634">
    <property type="term" value="C:nucleus"/>
    <property type="evidence" value="ECO:0007669"/>
    <property type="project" value="TreeGrafter"/>
</dbReference>
<dbReference type="GeneID" id="17042374"/>
<protein>
    <submittedName>
        <fullName evidence="2">HCNGP-domain-containing protein</fullName>
    </submittedName>
</protein>
<dbReference type="eggNOG" id="KOG2959">
    <property type="taxonomic scope" value="Eukaryota"/>
</dbReference>
<reference evidence="2 3" key="1">
    <citation type="journal article" date="2012" name="Genome Biol.">
        <title>The genome of the polar eukaryotic microalga coccomyxa subellipsoidea reveals traits of cold adaptation.</title>
        <authorList>
            <person name="Blanc G."/>
            <person name="Agarkova I."/>
            <person name="Grimwood J."/>
            <person name="Kuo A."/>
            <person name="Brueggeman A."/>
            <person name="Dunigan D."/>
            <person name="Gurnon J."/>
            <person name="Ladunga I."/>
            <person name="Lindquist E."/>
            <person name="Lucas S."/>
            <person name="Pangilinan J."/>
            <person name="Proschold T."/>
            <person name="Salamov A."/>
            <person name="Schmutz J."/>
            <person name="Weeks D."/>
            <person name="Yamada T."/>
            <person name="Claverie J.M."/>
            <person name="Grigoriev I."/>
            <person name="Van Etten J."/>
            <person name="Lomsadze A."/>
            <person name="Borodovsky M."/>
        </authorList>
    </citation>
    <scope>NUCLEOTIDE SEQUENCE [LARGE SCALE GENOMIC DNA]</scope>
    <source>
        <strain evidence="2 3">C-169</strain>
    </source>
</reference>
<dbReference type="Proteomes" id="UP000007264">
    <property type="component" value="Unassembled WGS sequence"/>
</dbReference>
<feature type="region of interest" description="Disordered" evidence="1">
    <location>
        <begin position="145"/>
        <end position="199"/>
    </location>
</feature>
<organism evidence="2 3">
    <name type="scientific">Coccomyxa subellipsoidea (strain C-169)</name>
    <name type="common">Green microalga</name>
    <dbReference type="NCBI Taxonomy" id="574566"/>
    <lineage>
        <taxon>Eukaryota</taxon>
        <taxon>Viridiplantae</taxon>
        <taxon>Chlorophyta</taxon>
        <taxon>core chlorophytes</taxon>
        <taxon>Trebouxiophyceae</taxon>
        <taxon>Trebouxiophyceae incertae sedis</taxon>
        <taxon>Coccomyxaceae</taxon>
        <taxon>Coccomyxa</taxon>
        <taxon>Coccomyxa subellipsoidea</taxon>
    </lineage>
</organism>
<dbReference type="KEGG" id="csl:COCSUDRAFT_32953"/>
<feature type="region of interest" description="Disordered" evidence="1">
    <location>
        <begin position="1"/>
        <end position="70"/>
    </location>
</feature>
<sequence length="199" mass="21681">MSQLAPLPGNIGGSFPDLQPGDAAARSGGVASTSKETNRPQLPPELAERPAGEVDPQMKANVDSAMRGKAQTGKLFNEELKRMRAYKNPDFLQKMVEHFGIEDIGSCYPKEVFDPTHLPKEDYYKELIKAWEAEESLRRAERNRVGVQFQRGAPEQPTALPRGLTGSSTSASAATIAAKARAQTSASAKRSKWDSAPKR</sequence>
<feature type="compositionally biased region" description="Low complexity" evidence="1">
    <location>
        <begin position="167"/>
        <end position="188"/>
    </location>
</feature>
<accession>I0Z079</accession>
<dbReference type="Pfam" id="PF07818">
    <property type="entry name" value="HCNGP"/>
    <property type="match status" value="1"/>
</dbReference>
<proteinExistence type="predicted"/>
<dbReference type="PANTHER" id="PTHR13464">
    <property type="entry name" value="TRANSCRIPTIONAL REGULATOR PROTEIN HCNGP"/>
    <property type="match status" value="1"/>
</dbReference>
<keyword evidence="3" id="KW-1185">Reference proteome</keyword>
<dbReference type="InterPro" id="IPR012479">
    <property type="entry name" value="SAP30BP"/>
</dbReference>
<dbReference type="EMBL" id="AGSI01000006">
    <property type="protein sequence ID" value="EIE24048.1"/>
    <property type="molecule type" value="Genomic_DNA"/>
</dbReference>